<evidence type="ECO:0000256" key="1">
    <source>
        <dbReference type="SAM" id="Phobius"/>
    </source>
</evidence>
<evidence type="ECO:0000313" key="3">
    <source>
        <dbReference type="Proteomes" id="UP001158576"/>
    </source>
</evidence>
<reference evidence="2 3" key="1">
    <citation type="submission" date="2021-04" db="EMBL/GenBank/DDBJ databases">
        <authorList>
            <person name="Bliznina A."/>
        </authorList>
    </citation>
    <scope>NUCLEOTIDE SEQUENCE [LARGE SCALE GENOMIC DNA]</scope>
</reference>
<organism evidence="2 3">
    <name type="scientific">Oikopleura dioica</name>
    <name type="common">Tunicate</name>
    <dbReference type="NCBI Taxonomy" id="34765"/>
    <lineage>
        <taxon>Eukaryota</taxon>
        <taxon>Metazoa</taxon>
        <taxon>Chordata</taxon>
        <taxon>Tunicata</taxon>
        <taxon>Appendicularia</taxon>
        <taxon>Copelata</taxon>
        <taxon>Oikopleuridae</taxon>
        <taxon>Oikopleura</taxon>
    </lineage>
</organism>
<evidence type="ECO:0000313" key="2">
    <source>
        <dbReference type="EMBL" id="CAG5105542.1"/>
    </source>
</evidence>
<keyword evidence="1" id="KW-0812">Transmembrane</keyword>
<accession>A0ABN7SZJ3</accession>
<keyword evidence="1" id="KW-1133">Transmembrane helix</keyword>
<keyword evidence="1" id="KW-0472">Membrane</keyword>
<name>A0ABN7SZJ3_OIKDI</name>
<feature type="transmembrane region" description="Helical" evidence="1">
    <location>
        <begin position="20"/>
        <end position="42"/>
    </location>
</feature>
<dbReference type="EMBL" id="OU015566">
    <property type="protein sequence ID" value="CAG5105542.1"/>
    <property type="molecule type" value="Genomic_DNA"/>
</dbReference>
<sequence>MPESRTLQSKEILKKLRLEVIKFVSVCLSLIFSISVLSYGVIQSKNSAHYGTSMSNGRIGDGTFRVLPEDAPKKSAQDFQIELPGVFRNEEALQKYVLGFVADLSDPDKIEEEYEEWKEKYDKGKIGIDDKKTISLQ</sequence>
<gene>
    <name evidence="2" type="ORF">OKIOD_LOCUS10984</name>
</gene>
<proteinExistence type="predicted"/>
<keyword evidence="3" id="KW-1185">Reference proteome</keyword>
<dbReference type="Proteomes" id="UP001158576">
    <property type="component" value="Chromosome 1"/>
</dbReference>
<protein>
    <submittedName>
        <fullName evidence="2">Oidioi.mRNA.OKI2018_I69.chr1.g2219.t1.cds</fullName>
    </submittedName>
</protein>